<feature type="compositionally biased region" description="Basic and acidic residues" evidence="1">
    <location>
        <begin position="66"/>
        <end position="80"/>
    </location>
</feature>
<dbReference type="Proteomes" id="UP000268313">
    <property type="component" value="Unassembled WGS sequence"/>
</dbReference>
<keyword evidence="3" id="KW-1185">Reference proteome</keyword>
<evidence type="ECO:0000313" key="3">
    <source>
        <dbReference type="Proteomes" id="UP000268313"/>
    </source>
</evidence>
<feature type="region of interest" description="Disordered" evidence="1">
    <location>
        <begin position="1"/>
        <end position="42"/>
    </location>
</feature>
<feature type="region of interest" description="Disordered" evidence="1">
    <location>
        <begin position="54"/>
        <end position="80"/>
    </location>
</feature>
<evidence type="ECO:0000313" key="2">
    <source>
        <dbReference type="EMBL" id="RKG95717.1"/>
    </source>
</evidence>
<dbReference type="Pfam" id="PF11154">
    <property type="entry name" value="DUF2934"/>
    <property type="match status" value="1"/>
</dbReference>
<organism evidence="2 3">
    <name type="scientific">Corallococcus carmarthensis</name>
    <dbReference type="NCBI Taxonomy" id="2316728"/>
    <lineage>
        <taxon>Bacteria</taxon>
        <taxon>Pseudomonadati</taxon>
        <taxon>Myxococcota</taxon>
        <taxon>Myxococcia</taxon>
        <taxon>Myxococcales</taxon>
        <taxon>Cystobacterineae</taxon>
        <taxon>Myxococcaceae</taxon>
        <taxon>Corallococcus</taxon>
    </lineage>
</organism>
<dbReference type="OrthoDB" id="9811127at2"/>
<dbReference type="AlphaFoldDB" id="A0A3A8JIZ0"/>
<name>A0A3A8JIZ0_9BACT</name>
<reference evidence="3" key="1">
    <citation type="submission" date="2018-09" db="EMBL/GenBank/DDBJ databases">
        <authorList>
            <person name="Livingstone P.G."/>
            <person name="Whitworth D.E."/>
        </authorList>
    </citation>
    <scope>NUCLEOTIDE SEQUENCE [LARGE SCALE GENOMIC DNA]</scope>
    <source>
        <strain evidence="3">CA043D</strain>
    </source>
</reference>
<proteinExistence type="predicted"/>
<feature type="compositionally biased region" description="Low complexity" evidence="1">
    <location>
        <begin position="29"/>
        <end position="42"/>
    </location>
</feature>
<dbReference type="InterPro" id="IPR021327">
    <property type="entry name" value="DUF2934"/>
</dbReference>
<evidence type="ECO:0000256" key="1">
    <source>
        <dbReference type="SAM" id="MobiDB-lite"/>
    </source>
</evidence>
<protein>
    <submittedName>
        <fullName evidence="2">DUF2934 domain-containing protein</fullName>
    </submittedName>
</protein>
<feature type="compositionally biased region" description="Basic and acidic residues" evidence="1">
    <location>
        <begin position="18"/>
        <end position="27"/>
    </location>
</feature>
<feature type="compositionally biased region" description="Polar residues" evidence="1">
    <location>
        <begin position="1"/>
        <end position="11"/>
    </location>
</feature>
<accession>A0A3A8JIZ0</accession>
<sequence length="80" mass="8867">MARQNAQKSQPNPAPKAAPERTEDKKPVATASAPTSKTAALTQEQIARRAYEIFQARGGTQGNPEQDWHQAERELRLGRQ</sequence>
<comment type="caution">
    <text evidence="2">The sequence shown here is derived from an EMBL/GenBank/DDBJ whole genome shotgun (WGS) entry which is preliminary data.</text>
</comment>
<gene>
    <name evidence="2" type="ORF">D7X32_38225</name>
</gene>
<dbReference type="RefSeq" id="WP_120607459.1">
    <property type="nucleotide sequence ID" value="NZ_JABFJX010000270.1"/>
</dbReference>
<dbReference type="EMBL" id="RAWE01000246">
    <property type="protein sequence ID" value="RKG95717.1"/>
    <property type="molecule type" value="Genomic_DNA"/>
</dbReference>